<dbReference type="OrthoDB" id="1096364at2759"/>
<dbReference type="Proteomes" id="UP000027138">
    <property type="component" value="Unassembled WGS sequence"/>
</dbReference>
<proteinExistence type="inferred from homology"/>
<keyword evidence="4" id="KW-0812">Transmembrane</keyword>
<keyword evidence="7 10" id="KW-0175">Coiled coil</keyword>
<evidence type="ECO:0000256" key="4">
    <source>
        <dbReference type="ARBA" id="ARBA00022692"/>
    </source>
</evidence>
<accession>A0A067KGQ1</accession>
<keyword evidence="6" id="KW-1133">Transmembrane helix</keyword>
<keyword evidence="5" id="KW-0256">Endoplasmic reticulum</keyword>
<evidence type="ECO:0000256" key="10">
    <source>
        <dbReference type="SAM" id="Coils"/>
    </source>
</evidence>
<comment type="similarity">
    <text evidence="9">Belongs to the plant Proton pump-interactor protein family.</text>
</comment>
<dbReference type="InterPro" id="IPR055282">
    <property type="entry name" value="PPI1-4"/>
</dbReference>
<feature type="coiled-coil region" evidence="10">
    <location>
        <begin position="60"/>
        <end position="92"/>
    </location>
</feature>
<keyword evidence="8" id="KW-0472">Membrane</keyword>
<evidence type="ECO:0000256" key="6">
    <source>
        <dbReference type="ARBA" id="ARBA00022989"/>
    </source>
</evidence>
<keyword evidence="3" id="KW-1003">Cell membrane</keyword>
<dbReference type="PANTHER" id="PTHR32219:SF16">
    <property type="entry name" value="CORE-2_I-BRANCHING BETA-1,6-N-ACETYLGLUCOSAMINYLTRANSFERASE FAMILY PROTEIN"/>
    <property type="match status" value="1"/>
</dbReference>
<organism evidence="11 12">
    <name type="scientific">Jatropha curcas</name>
    <name type="common">Barbados nut</name>
    <dbReference type="NCBI Taxonomy" id="180498"/>
    <lineage>
        <taxon>Eukaryota</taxon>
        <taxon>Viridiplantae</taxon>
        <taxon>Streptophyta</taxon>
        <taxon>Embryophyta</taxon>
        <taxon>Tracheophyta</taxon>
        <taxon>Spermatophyta</taxon>
        <taxon>Magnoliopsida</taxon>
        <taxon>eudicotyledons</taxon>
        <taxon>Gunneridae</taxon>
        <taxon>Pentapetalae</taxon>
        <taxon>rosids</taxon>
        <taxon>fabids</taxon>
        <taxon>Malpighiales</taxon>
        <taxon>Euphorbiaceae</taxon>
        <taxon>Crotonoideae</taxon>
        <taxon>Jatropheae</taxon>
        <taxon>Jatropha</taxon>
    </lineage>
</organism>
<evidence type="ECO:0000313" key="11">
    <source>
        <dbReference type="EMBL" id="KDP35272.1"/>
    </source>
</evidence>
<evidence type="ECO:0000313" key="12">
    <source>
        <dbReference type="Proteomes" id="UP000027138"/>
    </source>
</evidence>
<dbReference type="GO" id="GO:0005789">
    <property type="term" value="C:endoplasmic reticulum membrane"/>
    <property type="evidence" value="ECO:0007669"/>
    <property type="project" value="UniProtKB-SubCell"/>
</dbReference>
<evidence type="ECO:0000256" key="2">
    <source>
        <dbReference type="ARBA" id="ARBA00004389"/>
    </source>
</evidence>
<name>A0A067KGQ1_JATCU</name>
<sequence length="273" mass="32500">MDNLKANSIQTVFYPVTEEDNNCKNGNTNSVNACQVPKRVHHFYDVKFFSSEDRTCRFRIEELEKLINCINLERLELYKKLEERQFERNEERLRMERLLKRESELKTDLLWQKRKLLLLQHAVSKPSFADNAYRERAIRSCSSMEEETSFQARMRARNLRFHLLHGTNTLAKEREIFRETNNESPNGASDSSLSEEDPIDLIWQLYWHSWQWPKNEQVWIRQIHEEVKLLKWTKEKSIANAAAKASIWDAFGSKQTLQEKIKVKASIEFSNMN</sequence>
<evidence type="ECO:0000256" key="5">
    <source>
        <dbReference type="ARBA" id="ARBA00022824"/>
    </source>
</evidence>
<evidence type="ECO:0000256" key="8">
    <source>
        <dbReference type="ARBA" id="ARBA00023136"/>
    </source>
</evidence>
<dbReference type="GO" id="GO:0005886">
    <property type="term" value="C:plasma membrane"/>
    <property type="evidence" value="ECO:0007669"/>
    <property type="project" value="UniProtKB-SubCell"/>
</dbReference>
<evidence type="ECO:0000256" key="3">
    <source>
        <dbReference type="ARBA" id="ARBA00022475"/>
    </source>
</evidence>
<dbReference type="PANTHER" id="PTHR32219">
    <property type="entry name" value="RNA-BINDING PROTEIN YLMH-RELATED"/>
    <property type="match status" value="1"/>
</dbReference>
<evidence type="ECO:0000256" key="9">
    <source>
        <dbReference type="ARBA" id="ARBA00038080"/>
    </source>
</evidence>
<gene>
    <name evidence="11" type="ORF">JCGZ_09431</name>
</gene>
<keyword evidence="12" id="KW-1185">Reference proteome</keyword>
<protein>
    <submittedName>
        <fullName evidence="11">Uncharacterized protein</fullName>
    </submittedName>
</protein>
<comment type="subcellular location">
    <subcellularLocation>
        <location evidence="1">Cell membrane</location>
        <topology evidence="1">Single-pass membrane protein</topology>
    </subcellularLocation>
    <subcellularLocation>
        <location evidence="2">Endoplasmic reticulum membrane</location>
        <topology evidence="2">Single-pass membrane protein</topology>
    </subcellularLocation>
</comment>
<evidence type="ECO:0000256" key="7">
    <source>
        <dbReference type="ARBA" id="ARBA00023054"/>
    </source>
</evidence>
<evidence type="ECO:0000256" key="1">
    <source>
        <dbReference type="ARBA" id="ARBA00004162"/>
    </source>
</evidence>
<reference evidence="11 12" key="1">
    <citation type="journal article" date="2014" name="PLoS ONE">
        <title>Global Analysis of Gene Expression Profiles in Physic Nut (Jatropha curcas L.) Seedlings Exposed to Salt Stress.</title>
        <authorList>
            <person name="Zhang L."/>
            <person name="Zhang C."/>
            <person name="Wu P."/>
            <person name="Chen Y."/>
            <person name="Li M."/>
            <person name="Jiang H."/>
            <person name="Wu G."/>
        </authorList>
    </citation>
    <scope>NUCLEOTIDE SEQUENCE [LARGE SCALE GENOMIC DNA]</scope>
    <source>
        <strain evidence="12">cv. GZQX0401</strain>
        <tissue evidence="11">Young leaves</tissue>
    </source>
</reference>
<dbReference type="AlphaFoldDB" id="A0A067KGQ1"/>
<dbReference type="EMBL" id="KK914490">
    <property type="protein sequence ID" value="KDP35272.1"/>
    <property type="molecule type" value="Genomic_DNA"/>
</dbReference>